<dbReference type="InterPro" id="IPR000073">
    <property type="entry name" value="AB_hydrolase_1"/>
</dbReference>
<dbReference type="Gene3D" id="3.40.50.1820">
    <property type="entry name" value="alpha/beta hydrolase"/>
    <property type="match status" value="1"/>
</dbReference>
<dbReference type="EMBL" id="JAPDRK010000003">
    <property type="protein sequence ID" value="KAJ9614384.1"/>
    <property type="molecule type" value="Genomic_DNA"/>
</dbReference>
<evidence type="ECO:0000313" key="3">
    <source>
        <dbReference type="Proteomes" id="UP001172673"/>
    </source>
</evidence>
<dbReference type="Proteomes" id="UP001172673">
    <property type="component" value="Unassembled WGS sequence"/>
</dbReference>
<dbReference type="SUPFAM" id="SSF53474">
    <property type="entry name" value="alpha/beta-Hydrolases"/>
    <property type="match status" value="1"/>
</dbReference>
<dbReference type="PANTHER" id="PTHR37017">
    <property type="entry name" value="AB HYDROLASE-1 DOMAIN-CONTAINING PROTEIN-RELATED"/>
    <property type="match status" value="1"/>
</dbReference>
<keyword evidence="3" id="KW-1185">Reference proteome</keyword>
<sequence>MAKPTIILLPGAWHSPAHYDKLRAVLKHHGYETEAVALATVNPKDPANTDADSDVEVISAAIKKVLDSGKDAILVTHSYSGIPGQSAAYSFVEPGEGGPRLTAIAMMTSFLYPPRTALLAPVGGKPFPLHVVNAEETLVDVGDPGPDHLFYNDLSAEEAANSKSLLKTHSWRCKTLPPSAKGAGYWHIPTYYLVCEKDNALPADLQRSWIVAANEDLEKRGSGLRIREESVESGHSPFLSRTEQTADFIRRAAGEDVPVS</sequence>
<dbReference type="AlphaFoldDB" id="A0AA38XJ54"/>
<accession>A0AA38XJ54</accession>
<protein>
    <recommendedName>
        <fullName evidence="1">AB hydrolase-1 domain-containing protein</fullName>
    </recommendedName>
</protein>
<organism evidence="2 3">
    <name type="scientific">Cladophialophora chaetospira</name>
    <dbReference type="NCBI Taxonomy" id="386627"/>
    <lineage>
        <taxon>Eukaryota</taxon>
        <taxon>Fungi</taxon>
        <taxon>Dikarya</taxon>
        <taxon>Ascomycota</taxon>
        <taxon>Pezizomycotina</taxon>
        <taxon>Eurotiomycetes</taxon>
        <taxon>Chaetothyriomycetidae</taxon>
        <taxon>Chaetothyriales</taxon>
        <taxon>Herpotrichiellaceae</taxon>
        <taxon>Cladophialophora</taxon>
    </lineage>
</organism>
<dbReference type="Pfam" id="PF12697">
    <property type="entry name" value="Abhydrolase_6"/>
    <property type="match status" value="1"/>
</dbReference>
<dbReference type="InterPro" id="IPR029058">
    <property type="entry name" value="AB_hydrolase_fold"/>
</dbReference>
<feature type="domain" description="AB hydrolase-1" evidence="1">
    <location>
        <begin position="6"/>
        <end position="247"/>
    </location>
</feature>
<dbReference type="PANTHER" id="PTHR37017:SF11">
    <property type="entry name" value="ESTERASE_LIPASE_THIOESTERASE DOMAIN-CONTAINING PROTEIN"/>
    <property type="match status" value="1"/>
</dbReference>
<comment type="caution">
    <text evidence="2">The sequence shown here is derived from an EMBL/GenBank/DDBJ whole genome shotgun (WGS) entry which is preliminary data.</text>
</comment>
<proteinExistence type="predicted"/>
<gene>
    <name evidence="2" type="ORF">H2200_002520</name>
</gene>
<reference evidence="2" key="1">
    <citation type="submission" date="2022-10" db="EMBL/GenBank/DDBJ databases">
        <title>Culturing micro-colonial fungi from biological soil crusts in the Mojave desert and describing Neophaeococcomyces mojavensis, and introducing the new genera and species Taxawa tesnikishii.</title>
        <authorList>
            <person name="Kurbessoian T."/>
            <person name="Stajich J.E."/>
        </authorList>
    </citation>
    <scope>NUCLEOTIDE SEQUENCE</scope>
    <source>
        <strain evidence="2">TK_41</strain>
    </source>
</reference>
<name>A0AA38XJ54_9EURO</name>
<dbReference type="InterPro" id="IPR052897">
    <property type="entry name" value="Sec-Metab_Biosynth_Hydrolase"/>
</dbReference>
<evidence type="ECO:0000259" key="1">
    <source>
        <dbReference type="Pfam" id="PF12697"/>
    </source>
</evidence>
<evidence type="ECO:0000313" key="2">
    <source>
        <dbReference type="EMBL" id="KAJ9614384.1"/>
    </source>
</evidence>